<dbReference type="EMBL" id="JAERRG010000021">
    <property type="protein sequence ID" value="MBL1118186.1"/>
    <property type="molecule type" value="Genomic_DNA"/>
</dbReference>
<dbReference type="Gene3D" id="2.60.120.10">
    <property type="entry name" value="Jelly Rolls"/>
    <property type="match status" value="1"/>
</dbReference>
<keyword evidence="4" id="KW-1185">Reference proteome</keyword>
<dbReference type="PROSITE" id="PS50943">
    <property type="entry name" value="HTH_CROC1"/>
    <property type="match status" value="1"/>
</dbReference>
<dbReference type="InterPro" id="IPR010982">
    <property type="entry name" value="Lambda_DNA-bd_dom_sf"/>
</dbReference>
<proteinExistence type="predicted"/>
<dbReference type="PANTHER" id="PTHR46797:SF1">
    <property type="entry name" value="METHYLPHOSPHONATE SYNTHASE"/>
    <property type="match status" value="1"/>
</dbReference>
<evidence type="ECO:0000313" key="4">
    <source>
        <dbReference type="Proteomes" id="UP000621510"/>
    </source>
</evidence>
<gene>
    <name evidence="3" type="ORF">JK364_38285</name>
</gene>
<evidence type="ECO:0000259" key="2">
    <source>
        <dbReference type="PROSITE" id="PS50943"/>
    </source>
</evidence>
<dbReference type="SUPFAM" id="SSF51182">
    <property type="entry name" value="RmlC-like cupins"/>
    <property type="match status" value="1"/>
</dbReference>
<evidence type="ECO:0000313" key="3">
    <source>
        <dbReference type="EMBL" id="MBL1118186.1"/>
    </source>
</evidence>
<feature type="domain" description="HTH cro/C1-type" evidence="2">
    <location>
        <begin position="23"/>
        <end position="77"/>
    </location>
</feature>
<dbReference type="CDD" id="cd02209">
    <property type="entry name" value="cupin_XRE_C"/>
    <property type="match status" value="1"/>
</dbReference>
<dbReference type="InterPro" id="IPR001387">
    <property type="entry name" value="Cro/C1-type_HTH"/>
</dbReference>
<evidence type="ECO:0000256" key="1">
    <source>
        <dbReference type="ARBA" id="ARBA00023125"/>
    </source>
</evidence>
<dbReference type="RefSeq" id="WP_201856009.1">
    <property type="nucleotide sequence ID" value="NZ_JAERRG010000021.1"/>
</dbReference>
<protein>
    <submittedName>
        <fullName evidence="3">Cupin domain-containing protein</fullName>
    </submittedName>
</protein>
<comment type="caution">
    <text evidence="3">The sequence shown here is derived from an EMBL/GenBank/DDBJ whole genome shotgun (WGS) entry which is preliminary data.</text>
</comment>
<dbReference type="PANTHER" id="PTHR46797">
    <property type="entry name" value="HTH-TYPE TRANSCRIPTIONAL REGULATOR"/>
    <property type="match status" value="1"/>
</dbReference>
<dbReference type="Gene3D" id="1.10.260.40">
    <property type="entry name" value="lambda repressor-like DNA-binding domains"/>
    <property type="match status" value="1"/>
</dbReference>
<dbReference type="SMART" id="SM00530">
    <property type="entry name" value="HTH_XRE"/>
    <property type="match status" value="1"/>
</dbReference>
<sequence>MADRPTQGPAGDFTTDTALGARIREYRMVRRMSLRALAEAAPVSPGFLSQLERGQANASIGTLRRIAGALGITVAHLFDQDSAPGPRVTRRADRPMLHAAPGSRKTLISHPPFRHVEVYAGEFDPGASTGDDAYTHGDSQEILLVISGAVRLELDGRAHDLEAGDSIEYRTSVPHRVANIHDTAAEILWIISPPTPA</sequence>
<dbReference type="SUPFAM" id="SSF47413">
    <property type="entry name" value="lambda repressor-like DNA-binding domains"/>
    <property type="match status" value="1"/>
</dbReference>
<dbReference type="InterPro" id="IPR014710">
    <property type="entry name" value="RmlC-like_jellyroll"/>
</dbReference>
<dbReference type="InterPro" id="IPR050807">
    <property type="entry name" value="TransReg_Diox_bact_type"/>
</dbReference>
<organism evidence="3 4">
    <name type="scientific">Streptomyces endocoffeicus</name>
    <dbReference type="NCBI Taxonomy" id="2898945"/>
    <lineage>
        <taxon>Bacteria</taxon>
        <taxon>Bacillati</taxon>
        <taxon>Actinomycetota</taxon>
        <taxon>Actinomycetes</taxon>
        <taxon>Kitasatosporales</taxon>
        <taxon>Streptomycetaceae</taxon>
        <taxon>Streptomyces</taxon>
    </lineage>
</organism>
<name>A0ABS1Q0H4_9ACTN</name>
<dbReference type="InterPro" id="IPR013096">
    <property type="entry name" value="Cupin_2"/>
</dbReference>
<dbReference type="InterPro" id="IPR011051">
    <property type="entry name" value="RmlC_Cupin_sf"/>
</dbReference>
<keyword evidence="1" id="KW-0238">DNA-binding</keyword>
<dbReference type="Pfam" id="PF07883">
    <property type="entry name" value="Cupin_2"/>
    <property type="match status" value="1"/>
</dbReference>
<dbReference type="CDD" id="cd00093">
    <property type="entry name" value="HTH_XRE"/>
    <property type="match status" value="1"/>
</dbReference>
<reference evidence="3 4" key="1">
    <citation type="submission" date="2021-01" db="EMBL/GenBank/DDBJ databases">
        <title>WGS of actinomycetes isolated from Thailand.</title>
        <authorList>
            <person name="Thawai C."/>
        </authorList>
    </citation>
    <scope>NUCLEOTIDE SEQUENCE [LARGE SCALE GENOMIC DNA]</scope>
    <source>
        <strain evidence="3 4">CA3R110</strain>
    </source>
</reference>
<accession>A0ABS1Q0H4</accession>
<dbReference type="Proteomes" id="UP000621510">
    <property type="component" value="Unassembled WGS sequence"/>
</dbReference>
<dbReference type="Pfam" id="PF13560">
    <property type="entry name" value="HTH_31"/>
    <property type="match status" value="1"/>
</dbReference>